<protein>
    <submittedName>
        <fullName evidence="1">Uncharacterized protein</fullName>
    </submittedName>
</protein>
<gene>
    <name evidence="1" type="ORF">IAC53_05780</name>
</gene>
<sequence length="66" mass="7484">MMAPDLNRALQGALAAYRPSARIKERVRARLRRAQSGVSVLFVAKDSGKILERLFRKVDKQFQNIA</sequence>
<proteinExistence type="predicted"/>
<organism evidence="1 2">
    <name type="scientific">Candidatus Fimenecus excrementigallinarum</name>
    <dbReference type="NCBI Taxonomy" id="2840816"/>
    <lineage>
        <taxon>Bacteria</taxon>
        <taxon>Bacillati</taxon>
        <taxon>Bacillota</taxon>
        <taxon>Clostridia</taxon>
        <taxon>Candidatus Fimenecus</taxon>
    </lineage>
</organism>
<dbReference type="Proteomes" id="UP000824071">
    <property type="component" value="Unassembled WGS sequence"/>
</dbReference>
<dbReference type="EMBL" id="DVMW01000034">
    <property type="protein sequence ID" value="HIU36093.1"/>
    <property type="molecule type" value="Genomic_DNA"/>
</dbReference>
<evidence type="ECO:0000313" key="1">
    <source>
        <dbReference type="EMBL" id="HIU36093.1"/>
    </source>
</evidence>
<reference evidence="1" key="2">
    <citation type="journal article" date="2021" name="PeerJ">
        <title>Extensive microbial diversity within the chicken gut microbiome revealed by metagenomics and culture.</title>
        <authorList>
            <person name="Gilroy R."/>
            <person name="Ravi A."/>
            <person name="Getino M."/>
            <person name="Pursley I."/>
            <person name="Horton D.L."/>
            <person name="Alikhan N.F."/>
            <person name="Baker D."/>
            <person name="Gharbi K."/>
            <person name="Hall N."/>
            <person name="Watson M."/>
            <person name="Adriaenssens E.M."/>
            <person name="Foster-Nyarko E."/>
            <person name="Jarju S."/>
            <person name="Secka A."/>
            <person name="Antonio M."/>
            <person name="Oren A."/>
            <person name="Chaudhuri R.R."/>
            <person name="La Ragione R."/>
            <person name="Hildebrand F."/>
            <person name="Pallen M.J."/>
        </authorList>
    </citation>
    <scope>NUCLEOTIDE SEQUENCE</scope>
    <source>
        <strain evidence="1">ChiGjej1B1-19959</strain>
    </source>
</reference>
<accession>A0A9D1IFN2</accession>
<evidence type="ECO:0000313" key="2">
    <source>
        <dbReference type="Proteomes" id="UP000824071"/>
    </source>
</evidence>
<dbReference type="AlphaFoldDB" id="A0A9D1IFN2"/>
<comment type="caution">
    <text evidence="1">The sequence shown here is derived from an EMBL/GenBank/DDBJ whole genome shotgun (WGS) entry which is preliminary data.</text>
</comment>
<reference evidence="1" key="1">
    <citation type="submission" date="2020-10" db="EMBL/GenBank/DDBJ databases">
        <authorList>
            <person name="Gilroy R."/>
        </authorList>
    </citation>
    <scope>NUCLEOTIDE SEQUENCE</scope>
    <source>
        <strain evidence="1">ChiGjej1B1-19959</strain>
    </source>
</reference>
<name>A0A9D1IFN2_9FIRM</name>